<name>A0A9P1DAT1_9DINO</name>
<dbReference type="PROSITE" id="PS00141">
    <property type="entry name" value="ASP_PROTEASE"/>
    <property type="match status" value="1"/>
</dbReference>
<dbReference type="GO" id="GO:0006508">
    <property type="term" value="P:proteolysis"/>
    <property type="evidence" value="ECO:0007669"/>
    <property type="project" value="InterPro"/>
</dbReference>
<gene>
    <name evidence="3" type="ORF">C1SCF055_LOCUS32504</name>
</gene>
<evidence type="ECO:0000313" key="4">
    <source>
        <dbReference type="EMBL" id="CAL1160281.1"/>
    </source>
</evidence>
<feature type="domain" description="Peptidase A2" evidence="2">
    <location>
        <begin position="389"/>
        <end position="469"/>
    </location>
</feature>
<organism evidence="3">
    <name type="scientific">Cladocopium goreaui</name>
    <dbReference type="NCBI Taxonomy" id="2562237"/>
    <lineage>
        <taxon>Eukaryota</taxon>
        <taxon>Sar</taxon>
        <taxon>Alveolata</taxon>
        <taxon>Dinophyceae</taxon>
        <taxon>Suessiales</taxon>
        <taxon>Symbiodiniaceae</taxon>
        <taxon>Cladocopium</taxon>
    </lineage>
</organism>
<keyword evidence="6" id="KW-1185">Reference proteome</keyword>
<feature type="region of interest" description="Disordered" evidence="1">
    <location>
        <begin position="671"/>
        <end position="695"/>
    </location>
</feature>
<dbReference type="InterPro" id="IPR001995">
    <property type="entry name" value="Peptidase_A2_cat"/>
</dbReference>
<evidence type="ECO:0000313" key="5">
    <source>
        <dbReference type="EMBL" id="CAL4794218.1"/>
    </source>
</evidence>
<accession>A0A9P1DAT1</accession>
<proteinExistence type="predicted"/>
<protein>
    <submittedName>
        <fullName evidence="5">SAP domain-containing protein</fullName>
    </submittedName>
</protein>
<dbReference type="AlphaFoldDB" id="A0A9P1DAT1"/>
<dbReference type="InterPro" id="IPR001969">
    <property type="entry name" value="Aspartic_peptidase_AS"/>
</dbReference>
<dbReference type="PROSITE" id="PS50175">
    <property type="entry name" value="ASP_PROT_RETROV"/>
    <property type="match status" value="1"/>
</dbReference>
<reference evidence="3" key="1">
    <citation type="submission" date="2022-10" db="EMBL/GenBank/DDBJ databases">
        <authorList>
            <person name="Chen Y."/>
            <person name="Dougan E. K."/>
            <person name="Chan C."/>
            <person name="Rhodes N."/>
            <person name="Thang M."/>
        </authorList>
    </citation>
    <scope>NUCLEOTIDE SEQUENCE</scope>
</reference>
<feature type="compositionally biased region" description="Basic and acidic residues" evidence="1">
    <location>
        <begin position="677"/>
        <end position="694"/>
    </location>
</feature>
<evidence type="ECO:0000256" key="1">
    <source>
        <dbReference type="SAM" id="MobiDB-lite"/>
    </source>
</evidence>
<evidence type="ECO:0000313" key="3">
    <source>
        <dbReference type="EMBL" id="CAI4006906.1"/>
    </source>
</evidence>
<dbReference type="OrthoDB" id="447581at2759"/>
<sequence length="954" mass="107488">MDDATVAQLVASTSASAEAIAEVAKALKLKFGEEKRDRFSEASKVVRQPDVFSPATPEEELSQWQDWKLSFQSWLTYAQTEFEKDFKEAESSEGPMDFVEMTPQQHERAEKLHSILVGVLRNRPLKILRSVEGRNGLEVWRQLTMQMQPRTRARSIALLQAFLGHPPFKKEGILEQILGLERLAEEYAQVSKEEMSDNTKLSVLLRVVPSQLRQHLQLQMDDKSDYASTRERVLAYERTTTSWTSSTVYRELDIKKEEKHDEAVRDCRLMSANYVVAEGIGLESGRSSMEVVHGVQGPGTTAVRRVTYFDLDETATVDEPYIRTVAAEETYDMTYSDSDSDWHLCEEVQHGGEVYFEDFTNASVEPYGEMDGGSRPHAEIRGVQLSKEVHIILDSGADMSVLPMSYGTTGKALRQRSVLRDAQGHLMPGGSLRQAVIEIEDDNGNVAQLKETFALSKVSEPLVALGKLLKRGWKVEGDGNDVKLAYGDFSKTIGFRSNSLSTVATIRMVEVPQAAVRAVTMTFEGMMVNLLTVPGWHLSLDRKVPFLVVMNSKNYHDSFPQFQRTDFPFRTTMVLKDKVWEVVEWAEQSSHEDEIEECNGDTTTVVTFFHQQPVDVMAVGIVNTGADDPFLQPKVREDAPKGKDVKDRQGFGWYGRSLEDGVYEVEDSDVEVGPQHDTSEGDPVHREVPKHAEGDEPEEIEIEGVKYTPTTTLSKMRIGLKMCGLPKGRSKADAWKRLVEHHRHFAENLAVELAQRGFERQRAGEGGDDARPQHVPRLPTKAERQIHELTHWPYADWCQSCVASRAKSDPHRRQGALRDETKSEYPIVSMDFCFTRSLVEANEEDKEDLRRYGGDARGGVCLVITDDWTHGVLAVPTPGKGRSHVKYLAEQVVRYIGSCGFSSCTMKADGEPAMRMLLDVVQKCRQRLGFKTRWNTVAQVTAKPMEGLKEKSKR</sequence>
<comment type="caution">
    <text evidence="3">The sequence shown here is derived from an EMBL/GenBank/DDBJ whole genome shotgun (WGS) entry which is preliminary data.</text>
</comment>
<dbReference type="EMBL" id="CAMXCT010003917">
    <property type="protein sequence ID" value="CAI4006906.1"/>
    <property type="molecule type" value="Genomic_DNA"/>
</dbReference>
<dbReference type="Proteomes" id="UP001152797">
    <property type="component" value="Unassembled WGS sequence"/>
</dbReference>
<evidence type="ECO:0000313" key="6">
    <source>
        <dbReference type="Proteomes" id="UP001152797"/>
    </source>
</evidence>
<reference evidence="4" key="2">
    <citation type="submission" date="2024-04" db="EMBL/GenBank/DDBJ databases">
        <authorList>
            <person name="Chen Y."/>
            <person name="Shah S."/>
            <person name="Dougan E. K."/>
            <person name="Thang M."/>
            <person name="Chan C."/>
        </authorList>
    </citation>
    <scope>NUCLEOTIDE SEQUENCE [LARGE SCALE GENOMIC DNA]</scope>
</reference>
<dbReference type="GO" id="GO:0004190">
    <property type="term" value="F:aspartic-type endopeptidase activity"/>
    <property type="evidence" value="ECO:0007669"/>
    <property type="project" value="InterPro"/>
</dbReference>
<evidence type="ECO:0000259" key="2">
    <source>
        <dbReference type="PROSITE" id="PS50175"/>
    </source>
</evidence>
<dbReference type="EMBL" id="CAMXCT020003917">
    <property type="protein sequence ID" value="CAL1160281.1"/>
    <property type="molecule type" value="Genomic_DNA"/>
</dbReference>
<dbReference type="EMBL" id="CAMXCT030003917">
    <property type="protein sequence ID" value="CAL4794218.1"/>
    <property type="molecule type" value="Genomic_DNA"/>
</dbReference>